<feature type="zinc finger region" description="dksA C4-type" evidence="4">
    <location>
        <begin position="97"/>
        <end position="121"/>
    </location>
</feature>
<dbReference type="PROSITE" id="PS51128">
    <property type="entry name" value="ZF_DKSA_2"/>
    <property type="match status" value="1"/>
</dbReference>
<accession>A0A2H0YQV7</accession>
<keyword evidence="2" id="KW-0863">Zinc-finger</keyword>
<reference evidence="7" key="1">
    <citation type="submission" date="2017-09" db="EMBL/GenBank/DDBJ databases">
        <title>Depth-based differentiation of microbial function through sediment-hosted aquifers and enrichment of novel symbionts in the deep terrestrial subsurface.</title>
        <authorList>
            <person name="Probst A.J."/>
            <person name="Ladd B."/>
            <person name="Jarett J.K."/>
            <person name="Geller-Mcgrath D.E."/>
            <person name="Sieber C.M.K."/>
            <person name="Emerson J.B."/>
            <person name="Anantharaman K."/>
            <person name="Thomas B.C."/>
            <person name="Malmstrom R."/>
            <person name="Stieglmeier M."/>
            <person name="Klingl A."/>
            <person name="Woyke T."/>
            <person name="Ryan C.M."/>
            <person name="Banfield J.F."/>
        </authorList>
    </citation>
    <scope>NUCLEOTIDE SEQUENCE [LARGE SCALE GENOMIC DNA]</scope>
</reference>
<dbReference type="AlphaFoldDB" id="A0A2H0YQV7"/>
<dbReference type="EMBL" id="PEXW01000019">
    <property type="protein sequence ID" value="PIS40884.1"/>
    <property type="molecule type" value="Genomic_DNA"/>
</dbReference>
<evidence type="ECO:0000313" key="6">
    <source>
        <dbReference type="EMBL" id="PIS40884.1"/>
    </source>
</evidence>
<keyword evidence="3" id="KW-0862">Zinc</keyword>
<dbReference type="Proteomes" id="UP000236845">
    <property type="component" value="Unassembled WGS sequence"/>
</dbReference>
<evidence type="ECO:0000313" key="7">
    <source>
        <dbReference type="Proteomes" id="UP000236845"/>
    </source>
</evidence>
<sequence>MKKEEQKKTNTDRSRLAFLSDVKTRLVKEYNSISARIGSMISKGKGLWEEHGTKDEENAAEVNEYQNRLALEKNLEKAKGEIEEAIKKVEAGTYGVCQECGKPIEAERLKVLPSATSCIACIKNSRQK</sequence>
<dbReference type="GO" id="GO:0008270">
    <property type="term" value="F:zinc ion binding"/>
    <property type="evidence" value="ECO:0007669"/>
    <property type="project" value="UniProtKB-KW"/>
</dbReference>
<dbReference type="Pfam" id="PF01258">
    <property type="entry name" value="zf-dskA_traR"/>
    <property type="match status" value="1"/>
</dbReference>
<name>A0A2H0YQV7_9BACT</name>
<dbReference type="Gene3D" id="1.20.120.910">
    <property type="entry name" value="DksA, coiled-coil domain"/>
    <property type="match status" value="1"/>
</dbReference>
<proteinExistence type="predicted"/>
<evidence type="ECO:0000256" key="2">
    <source>
        <dbReference type="ARBA" id="ARBA00022771"/>
    </source>
</evidence>
<organism evidence="6 7">
    <name type="scientific">Candidatus Kerfeldbacteria bacterium CG08_land_8_20_14_0_20_43_14</name>
    <dbReference type="NCBI Taxonomy" id="2014246"/>
    <lineage>
        <taxon>Bacteria</taxon>
        <taxon>Candidatus Kerfeldiibacteriota</taxon>
    </lineage>
</organism>
<dbReference type="PANTHER" id="PTHR33823">
    <property type="entry name" value="RNA POLYMERASE-BINDING TRANSCRIPTION FACTOR DKSA-RELATED"/>
    <property type="match status" value="1"/>
</dbReference>
<gene>
    <name evidence="6" type="ORF">COT26_00965</name>
</gene>
<evidence type="ECO:0000256" key="1">
    <source>
        <dbReference type="ARBA" id="ARBA00022723"/>
    </source>
</evidence>
<comment type="caution">
    <text evidence="6">The sequence shown here is derived from an EMBL/GenBank/DDBJ whole genome shotgun (WGS) entry which is preliminary data.</text>
</comment>
<feature type="domain" description="Zinc finger DksA/TraR C4-type" evidence="5">
    <location>
        <begin position="92"/>
        <end position="121"/>
    </location>
</feature>
<evidence type="ECO:0000256" key="4">
    <source>
        <dbReference type="PROSITE-ProRule" id="PRU00510"/>
    </source>
</evidence>
<dbReference type="InterPro" id="IPR000962">
    <property type="entry name" value="Znf_DskA_TraR"/>
</dbReference>
<keyword evidence="1" id="KW-0479">Metal-binding</keyword>
<dbReference type="PANTHER" id="PTHR33823:SF4">
    <property type="entry name" value="GENERAL STRESS PROTEIN 16O"/>
    <property type="match status" value="1"/>
</dbReference>
<evidence type="ECO:0000259" key="5">
    <source>
        <dbReference type="Pfam" id="PF01258"/>
    </source>
</evidence>
<evidence type="ECO:0000256" key="3">
    <source>
        <dbReference type="ARBA" id="ARBA00022833"/>
    </source>
</evidence>
<protein>
    <recommendedName>
        <fullName evidence="5">Zinc finger DksA/TraR C4-type domain-containing protein</fullName>
    </recommendedName>
</protein>
<dbReference type="SUPFAM" id="SSF57716">
    <property type="entry name" value="Glucocorticoid receptor-like (DNA-binding domain)"/>
    <property type="match status" value="1"/>
</dbReference>